<dbReference type="AlphaFoldDB" id="A0A7S9KP47"/>
<feature type="region of interest" description="Disordered" evidence="2">
    <location>
        <begin position="267"/>
        <end position="287"/>
    </location>
</feature>
<name>A0A7S9KP47_EPIFF</name>
<dbReference type="PANTHER" id="PTHR43591">
    <property type="entry name" value="METHYLTRANSFERASE"/>
    <property type="match status" value="1"/>
</dbReference>
<evidence type="ECO:0000313" key="4">
    <source>
        <dbReference type="Proteomes" id="UP000594364"/>
    </source>
</evidence>
<protein>
    <recommendedName>
        <fullName evidence="5">Methyltransferase</fullName>
    </recommendedName>
</protein>
<dbReference type="InterPro" id="IPR029063">
    <property type="entry name" value="SAM-dependent_MTases_sf"/>
</dbReference>
<evidence type="ECO:0000313" key="3">
    <source>
        <dbReference type="EMBL" id="QPG96183.1"/>
    </source>
</evidence>
<dbReference type="Gene3D" id="3.40.50.150">
    <property type="entry name" value="Vaccinia Virus protein VP39"/>
    <property type="match status" value="1"/>
</dbReference>
<dbReference type="GO" id="GO:0008168">
    <property type="term" value="F:methyltransferase activity"/>
    <property type="evidence" value="ECO:0007669"/>
    <property type="project" value="TreeGrafter"/>
</dbReference>
<feature type="compositionally biased region" description="Polar residues" evidence="2">
    <location>
        <begin position="162"/>
        <end position="174"/>
    </location>
</feature>
<feature type="compositionally biased region" description="Basic and acidic residues" evidence="2">
    <location>
        <begin position="86"/>
        <end position="95"/>
    </location>
</feature>
<dbReference type="Proteomes" id="UP000594364">
    <property type="component" value="Chromosome 2"/>
</dbReference>
<feature type="compositionally biased region" description="Basic and acidic residues" evidence="2">
    <location>
        <begin position="180"/>
        <end position="203"/>
    </location>
</feature>
<reference evidence="3 4" key="1">
    <citation type="journal article" date="2018" name="PLoS Genet.">
        <title>Repeat elements organise 3D genome structure and mediate transcription in the filamentous fungus Epichloe festucae.</title>
        <authorList>
            <person name="Winter D.J."/>
            <person name="Ganley A.R.D."/>
            <person name="Young C.A."/>
            <person name="Liachko I."/>
            <person name="Schardl C.L."/>
            <person name="Dupont P.Y."/>
            <person name="Berry D."/>
            <person name="Ram A."/>
            <person name="Scott B."/>
            <person name="Cox M.P."/>
        </authorList>
    </citation>
    <scope>NUCLEOTIDE SEQUENCE [LARGE SCALE GENOMIC DNA]</scope>
    <source>
        <strain evidence="3 4">Fl1</strain>
    </source>
</reference>
<comment type="similarity">
    <text evidence="1">Belongs to the methyltransferase superfamily. LaeA methyltransferase family.</text>
</comment>
<evidence type="ECO:0000256" key="1">
    <source>
        <dbReference type="ARBA" id="ARBA00038158"/>
    </source>
</evidence>
<evidence type="ECO:0008006" key="5">
    <source>
        <dbReference type="Google" id="ProtNLM"/>
    </source>
</evidence>
<feature type="compositionally biased region" description="Low complexity" evidence="2">
    <location>
        <begin position="271"/>
        <end position="287"/>
    </location>
</feature>
<proteinExistence type="inferred from homology"/>
<dbReference type="EMBL" id="CP031386">
    <property type="protein sequence ID" value="QPG96183.1"/>
    <property type="molecule type" value="Genomic_DNA"/>
</dbReference>
<dbReference type="OrthoDB" id="184880at2759"/>
<sequence>MDHQPPPESGDSPADASIVQRRYHPEYTRSVLGIPALLEATSGSAPISDNGAQHRNETNTTGKLSEDTRVAQTHRLSDSNPSNLNHEVKQPKETQTETQFAMAVGGAARQDNHDTSPMSPPAEPSAVSSLTNTPATQPLPSISTVPTEQNPVKEDPAHPDSANVSIANIPTFEQQPEDIDGGHEQDQKDPENDRKSEGNERHHIPTNFGELLLQHDDRRESVLSSPLTHPNGVSMFPNLSTPEQEQLAHEALTQAEDSIVADNSQDIGYESDAGYDSDGFSSGSTSAESSVRDYMFENGRRYHRFREGHYNFPNDDVEQEREDMKHAMVKLLCSQKLHFAPIGNNPQEVLDIGTGTGIWAIEMGDQLPSAHILGIDLSPIQPDWLPPNVRFMVDDVESPWLYPRNHFDYIHSRHTVMAIKDWDRLYRRAFEHLKRGAWMEMQEIHHRPRSASMEGIVPPDHPVAKFWTLVTEGLAALGVDLDISSGGILASKMQEAGFRNVTERVFHVPIGTWPKNKVLKTVGLYWRTILLDGLQAIAMGPLTRGLRWNREQVEMLLMEVRQAYHDNNALMYMPLHVIYAQKPTTAY</sequence>
<feature type="region of interest" description="Disordered" evidence="2">
    <location>
        <begin position="42"/>
        <end position="208"/>
    </location>
</feature>
<dbReference type="PANTHER" id="PTHR43591:SF10">
    <property type="entry name" value="ABC TRANSMEMBRANE TYPE-1 DOMAIN-CONTAINING PROTEIN-RELATED"/>
    <property type="match status" value="1"/>
</dbReference>
<dbReference type="SUPFAM" id="SSF53335">
    <property type="entry name" value="S-adenosyl-L-methionine-dependent methyltransferases"/>
    <property type="match status" value="1"/>
</dbReference>
<feature type="compositionally biased region" description="Polar residues" evidence="2">
    <location>
        <begin position="42"/>
        <end position="51"/>
    </location>
</feature>
<dbReference type="Pfam" id="PF13489">
    <property type="entry name" value="Methyltransf_23"/>
    <property type="match status" value="1"/>
</dbReference>
<organism evidence="3 4">
    <name type="scientific">Epichloe festucae (strain Fl1)</name>
    <dbReference type="NCBI Taxonomy" id="877507"/>
    <lineage>
        <taxon>Eukaryota</taxon>
        <taxon>Fungi</taxon>
        <taxon>Dikarya</taxon>
        <taxon>Ascomycota</taxon>
        <taxon>Pezizomycotina</taxon>
        <taxon>Sordariomycetes</taxon>
        <taxon>Hypocreomycetidae</taxon>
        <taxon>Hypocreales</taxon>
        <taxon>Clavicipitaceae</taxon>
        <taxon>Epichloe</taxon>
    </lineage>
</organism>
<accession>A0A7S9KP47</accession>
<feature type="region of interest" description="Disordered" evidence="2">
    <location>
        <begin position="1"/>
        <end position="21"/>
    </location>
</feature>
<keyword evidence="4" id="KW-1185">Reference proteome</keyword>
<feature type="compositionally biased region" description="Polar residues" evidence="2">
    <location>
        <begin position="126"/>
        <end position="150"/>
    </location>
</feature>
<gene>
    <name evidence="3" type="ORF">C2857_003450</name>
</gene>
<evidence type="ECO:0000256" key="2">
    <source>
        <dbReference type="SAM" id="MobiDB-lite"/>
    </source>
</evidence>
<dbReference type="CDD" id="cd02440">
    <property type="entry name" value="AdoMet_MTases"/>
    <property type="match status" value="1"/>
</dbReference>